<sequence length="180" mass="20244">MKASKLTARGLAYVVRGVGRKIAKHHRAKQTPHGKQSVKKLMAHGASASSIELSGDTKLFDRVARKWNVDYAFYKTGPDKYLLFFKAGQADAMTACFSEYSRKVLNKSKSRRIPIRDQLKRASEQLAQERPRPKEYGTPAKSQDFEGRGGARERADFGGRAAEGAERTLHRRQEVVHADR</sequence>
<comment type="caution">
    <text evidence="2">The sequence shown here is derived from an EMBL/GenBank/DDBJ whole genome shotgun (WGS) entry which is preliminary data.</text>
</comment>
<feature type="compositionally biased region" description="Basic and acidic residues" evidence="1">
    <location>
        <begin position="123"/>
        <end position="135"/>
    </location>
</feature>
<dbReference type="EMBL" id="JACOPO010000006">
    <property type="protein sequence ID" value="MBC5723231.1"/>
    <property type="molecule type" value="Genomic_DNA"/>
</dbReference>
<name>A0A8J6MDJ6_9FIRM</name>
<dbReference type="InterPro" id="IPR024234">
    <property type="entry name" value="DUF3801"/>
</dbReference>
<dbReference type="RefSeq" id="WP_186853102.1">
    <property type="nucleotide sequence ID" value="NZ_JACOPO010000006.1"/>
</dbReference>
<organism evidence="2 3">
    <name type="scientific">Flintibacter hominis</name>
    <dbReference type="NCBI Taxonomy" id="2763048"/>
    <lineage>
        <taxon>Bacteria</taxon>
        <taxon>Bacillati</taxon>
        <taxon>Bacillota</taxon>
        <taxon>Clostridia</taxon>
        <taxon>Eubacteriales</taxon>
        <taxon>Flintibacter</taxon>
    </lineage>
</organism>
<evidence type="ECO:0000313" key="3">
    <source>
        <dbReference type="Proteomes" id="UP000628736"/>
    </source>
</evidence>
<dbReference type="AlphaFoldDB" id="A0A8J6MDJ6"/>
<evidence type="ECO:0000313" key="2">
    <source>
        <dbReference type="EMBL" id="MBC5723231.1"/>
    </source>
</evidence>
<gene>
    <name evidence="2" type="ORF">H8S11_10455</name>
</gene>
<reference evidence="2" key="1">
    <citation type="submission" date="2020-08" db="EMBL/GenBank/DDBJ databases">
        <title>Genome public.</title>
        <authorList>
            <person name="Liu C."/>
            <person name="Sun Q."/>
        </authorList>
    </citation>
    <scope>NUCLEOTIDE SEQUENCE</scope>
    <source>
        <strain evidence="2">NSJ-23</strain>
    </source>
</reference>
<dbReference type="Proteomes" id="UP000628736">
    <property type="component" value="Unassembled WGS sequence"/>
</dbReference>
<proteinExistence type="predicted"/>
<feature type="region of interest" description="Disordered" evidence="1">
    <location>
        <begin position="123"/>
        <end position="180"/>
    </location>
</feature>
<feature type="compositionally biased region" description="Basic and acidic residues" evidence="1">
    <location>
        <begin position="143"/>
        <end position="180"/>
    </location>
</feature>
<protein>
    <submittedName>
        <fullName evidence="2">PcfB family protein</fullName>
    </submittedName>
</protein>
<evidence type="ECO:0000256" key="1">
    <source>
        <dbReference type="SAM" id="MobiDB-lite"/>
    </source>
</evidence>
<dbReference type="Pfam" id="PF12687">
    <property type="entry name" value="DUF3801"/>
    <property type="match status" value="1"/>
</dbReference>
<keyword evidence="3" id="KW-1185">Reference proteome</keyword>
<accession>A0A8J6MDJ6</accession>